<dbReference type="EMBL" id="CM046390">
    <property type="protein sequence ID" value="KAI8565709.1"/>
    <property type="molecule type" value="Genomic_DNA"/>
</dbReference>
<evidence type="ECO:0000313" key="2">
    <source>
        <dbReference type="Proteomes" id="UP001062846"/>
    </source>
</evidence>
<name>A0ACC0PKN4_RHOML</name>
<reference evidence="1" key="1">
    <citation type="submission" date="2022-02" db="EMBL/GenBank/DDBJ databases">
        <title>Plant Genome Project.</title>
        <authorList>
            <person name="Zhang R.-G."/>
        </authorList>
    </citation>
    <scope>NUCLEOTIDE SEQUENCE</scope>
    <source>
        <strain evidence="1">AT1</strain>
    </source>
</reference>
<proteinExistence type="predicted"/>
<keyword evidence="2" id="KW-1185">Reference proteome</keyword>
<dbReference type="Proteomes" id="UP001062846">
    <property type="component" value="Chromosome 3"/>
</dbReference>
<evidence type="ECO:0000313" key="1">
    <source>
        <dbReference type="EMBL" id="KAI8565709.1"/>
    </source>
</evidence>
<comment type="caution">
    <text evidence="1">The sequence shown here is derived from an EMBL/GenBank/DDBJ whole genome shotgun (WGS) entry which is preliminary data.</text>
</comment>
<sequence>MPISSSLCTSSIANKVGVLASEGSGASSVVKVTNKDAGNVPTPVGHYSVSGVSAPVVQARGNNQQKLPPLALRQSTRFREPPRIPLEGDFIGPHQSLNKVVGDSVSPTAARGETKKKLQEKLKMLKALRDKMI</sequence>
<gene>
    <name evidence="1" type="ORF">RHMOL_Rhmol03G0282300</name>
</gene>
<accession>A0ACC0PKN4</accession>
<organism evidence="1 2">
    <name type="scientific">Rhododendron molle</name>
    <name type="common">Chinese azalea</name>
    <name type="synonym">Azalea mollis</name>
    <dbReference type="NCBI Taxonomy" id="49168"/>
    <lineage>
        <taxon>Eukaryota</taxon>
        <taxon>Viridiplantae</taxon>
        <taxon>Streptophyta</taxon>
        <taxon>Embryophyta</taxon>
        <taxon>Tracheophyta</taxon>
        <taxon>Spermatophyta</taxon>
        <taxon>Magnoliopsida</taxon>
        <taxon>eudicotyledons</taxon>
        <taxon>Gunneridae</taxon>
        <taxon>Pentapetalae</taxon>
        <taxon>asterids</taxon>
        <taxon>Ericales</taxon>
        <taxon>Ericaceae</taxon>
        <taxon>Ericoideae</taxon>
        <taxon>Rhodoreae</taxon>
        <taxon>Rhododendron</taxon>
    </lineage>
</organism>
<protein>
    <submittedName>
        <fullName evidence="1">Uncharacterized protein</fullName>
    </submittedName>
</protein>